<reference evidence="1" key="2">
    <citation type="submission" date="2020-11" db="EMBL/GenBank/DDBJ databases">
        <authorList>
            <person name="McCartney M.A."/>
            <person name="Auch B."/>
            <person name="Kono T."/>
            <person name="Mallez S."/>
            <person name="Becker A."/>
            <person name="Gohl D.M."/>
            <person name="Silverstein K.A.T."/>
            <person name="Koren S."/>
            <person name="Bechman K.B."/>
            <person name="Herman A."/>
            <person name="Abrahante J.E."/>
            <person name="Garbe J."/>
        </authorList>
    </citation>
    <scope>NUCLEOTIDE SEQUENCE</scope>
    <source>
        <strain evidence="1">Duluth1</strain>
        <tissue evidence="1">Whole animal</tissue>
    </source>
</reference>
<protein>
    <submittedName>
        <fullName evidence="1">Uncharacterized protein</fullName>
    </submittedName>
</protein>
<sequence>MIAGIDPVGDVDSNNVSVVVSLRYSVDVIDVSITFSLKVVFSVDVVIDVDSGTDWDDVVLSSFKCVVVVTDSSLV</sequence>
<proteinExistence type="predicted"/>
<reference evidence="1" key="1">
    <citation type="journal article" date="2019" name="bioRxiv">
        <title>The Genome of the Zebra Mussel, Dreissena polymorpha: A Resource for Invasive Species Research.</title>
        <authorList>
            <person name="McCartney M.A."/>
            <person name="Auch B."/>
            <person name="Kono T."/>
            <person name="Mallez S."/>
            <person name="Zhang Y."/>
            <person name="Obille A."/>
            <person name="Becker A."/>
            <person name="Abrahante J.E."/>
            <person name="Garbe J."/>
            <person name="Badalamenti J.P."/>
            <person name="Herman A."/>
            <person name="Mangelson H."/>
            <person name="Liachko I."/>
            <person name="Sullivan S."/>
            <person name="Sone E.D."/>
            <person name="Koren S."/>
            <person name="Silverstein K.A.T."/>
            <person name="Beckman K.B."/>
            <person name="Gohl D.M."/>
        </authorList>
    </citation>
    <scope>NUCLEOTIDE SEQUENCE</scope>
    <source>
        <strain evidence="1">Duluth1</strain>
        <tissue evidence="1">Whole animal</tissue>
    </source>
</reference>
<organism evidence="1 2">
    <name type="scientific">Dreissena polymorpha</name>
    <name type="common">Zebra mussel</name>
    <name type="synonym">Mytilus polymorpha</name>
    <dbReference type="NCBI Taxonomy" id="45954"/>
    <lineage>
        <taxon>Eukaryota</taxon>
        <taxon>Metazoa</taxon>
        <taxon>Spiralia</taxon>
        <taxon>Lophotrochozoa</taxon>
        <taxon>Mollusca</taxon>
        <taxon>Bivalvia</taxon>
        <taxon>Autobranchia</taxon>
        <taxon>Heteroconchia</taxon>
        <taxon>Euheterodonta</taxon>
        <taxon>Imparidentia</taxon>
        <taxon>Neoheterodontei</taxon>
        <taxon>Myida</taxon>
        <taxon>Dreissenoidea</taxon>
        <taxon>Dreissenidae</taxon>
        <taxon>Dreissena</taxon>
    </lineage>
</organism>
<keyword evidence="2" id="KW-1185">Reference proteome</keyword>
<dbReference type="Proteomes" id="UP000828390">
    <property type="component" value="Unassembled WGS sequence"/>
</dbReference>
<dbReference type="EMBL" id="JAIWYP010000005">
    <property type="protein sequence ID" value="KAH3826535.1"/>
    <property type="molecule type" value="Genomic_DNA"/>
</dbReference>
<name>A0A9D4JVR3_DREPO</name>
<comment type="caution">
    <text evidence="1">The sequence shown here is derived from an EMBL/GenBank/DDBJ whole genome shotgun (WGS) entry which is preliminary data.</text>
</comment>
<dbReference type="AlphaFoldDB" id="A0A9D4JVR3"/>
<evidence type="ECO:0000313" key="2">
    <source>
        <dbReference type="Proteomes" id="UP000828390"/>
    </source>
</evidence>
<accession>A0A9D4JVR3</accession>
<evidence type="ECO:0000313" key="1">
    <source>
        <dbReference type="EMBL" id="KAH3826535.1"/>
    </source>
</evidence>
<gene>
    <name evidence="1" type="ORF">DPMN_128441</name>
</gene>